<protein>
    <submittedName>
        <fullName evidence="1">Uncharacterized protein</fullName>
    </submittedName>
</protein>
<gene>
    <name evidence="1" type="ORF">NQ314_007733</name>
</gene>
<name>A0AAV8YII5_9CUCU</name>
<dbReference type="EMBL" id="JANEYF010002135">
    <property type="protein sequence ID" value="KAJ8951033.1"/>
    <property type="molecule type" value="Genomic_DNA"/>
</dbReference>
<evidence type="ECO:0000313" key="2">
    <source>
        <dbReference type="Proteomes" id="UP001162156"/>
    </source>
</evidence>
<keyword evidence="2" id="KW-1185">Reference proteome</keyword>
<evidence type="ECO:0000313" key="1">
    <source>
        <dbReference type="EMBL" id="KAJ8951033.1"/>
    </source>
</evidence>
<reference evidence="1" key="1">
    <citation type="journal article" date="2023" name="Insect Mol. Biol.">
        <title>Genome sequencing provides insights into the evolution of gene families encoding plant cell wall-degrading enzymes in longhorned beetles.</title>
        <authorList>
            <person name="Shin N.R."/>
            <person name="Okamura Y."/>
            <person name="Kirsch R."/>
            <person name="Pauchet Y."/>
        </authorList>
    </citation>
    <scope>NUCLEOTIDE SEQUENCE</scope>
    <source>
        <strain evidence="1">RBIC_L_NR</strain>
    </source>
</reference>
<organism evidence="1 2">
    <name type="scientific">Rhamnusium bicolor</name>
    <dbReference type="NCBI Taxonomy" id="1586634"/>
    <lineage>
        <taxon>Eukaryota</taxon>
        <taxon>Metazoa</taxon>
        <taxon>Ecdysozoa</taxon>
        <taxon>Arthropoda</taxon>
        <taxon>Hexapoda</taxon>
        <taxon>Insecta</taxon>
        <taxon>Pterygota</taxon>
        <taxon>Neoptera</taxon>
        <taxon>Endopterygota</taxon>
        <taxon>Coleoptera</taxon>
        <taxon>Polyphaga</taxon>
        <taxon>Cucujiformia</taxon>
        <taxon>Chrysomeloidea</taxon>
        <taxon>Cerambycidae</taxon>
        <taxon>Lepturinae</taxon>
        <taxon>Rhagiini</taxon>
        <taxon>Rhamnusium</taxon>
    </lineage>
</organism>
<proteinExistence type="predicted"/>
<dbReference type="Proteomes" id="UP001162156">
    <property type="component" value="Unassembled WGS sequence"/>
</dbReference>
<comment type="caution">
    <text evidence="1">The sequence shown here is derived from an EMBL/GenBank/DDBJ whole genome shotgun (WGS) entry which is preliminary data.</text>
</comment>
<dbReference type="AlphaFoldDB" id="A0AAV8YII5"/>
<accession>A0AAV8YII5</accession>
<sequence>MKNDLILLFNKNTSHVNDSSLVVEILKNENNIFVFKKDALVNDSITYNFPKLIKELFKSVIKFDMKYIKQLYAQTIYYVTIEKYVLETFRESFHLFVLYLQNLTENLKKSHTETMQHLSKLITEIECYNSVRKNNVCDIDLSENQEYKNCLTYRQRLLTSLERSIIHGTDLKRKVGIITKRQQILNKFLPEIKKLVQDWTIDQQ</sequence>